<dbReference type="RefSeq" id="WP_141447840.1">
    <property type="nucleotide sequence ID" value="NZ_CBCSAZ010000014.1"/>
</dbReference>
<accession>A0A4Y6UZ67</accession>
<dbReference type="AlphaFoldDB" id="A0A4Y6UZ67"/>
<reference evidence="1 2" key="1">
    <citation type="submission" date="2019-06" db="EMBL/GenBank/DDBJ databases">
        <title>Saccharibacillus brassicae sp. nov., an endophytic bacterium isolated from Chinese cabbage seeds (Brassica pekinensis).</title>
        <authorList>
            <person name="Jiang L."/>
            <person name="Lee J."/>
            <person name="Kim S.W."/>
        </authorList>
    </citation>
    <scope>NUCLEOTIDE SEQUENCE [LARGE SCALE GENOMIC DNA]</scope>
    <source>
        <strain evidence="2">KCTC 43072 / ATSA2</strain>
    </source>
</reference>
<evidence type="ECO:0000313" key="2">
    <source>
        <dbReference type="Proteomes" id="UP000316968"/>
    </source>
</evidence>
<proteinExistence type="predicted"/>
<dbReference type="Proteomes" id="UP000316968">
    <property type="component" value="Chromosome"/>
</dbReference>
<keyword evidence="2" id="KW-1185">Reference proteome</keyword>
<gene>
    <name evidence="1" type="ORF">FFV09_10800</name>
</gene>
<name>A0A4Y6UZ67_SACBS</name>
<dbReference type="EMBL" id="CP041217">
    <property type="protein sequence ID" value="QDH21295.1"/>
    <property type="molecule type" value="Genomic_DNA"/>
</dbReference>
<dbReference type="OrthoDB" id="2626448at2"/>
<protein>
    <submittedName>
        <fullName evidence="1">Uncharacterized protein</fullName>
    </submittedName>
</protein>
<sequence>MYEFGALLKDNRHFHDHMNAGVPVEVYHQDVPVDIGRVTGIHESFIEIGQSLYHRGRYVFLSRPGY</sequence>
<organism evidence="1 2">
    <name type="scientific">Saccharibacillus brassicae</name>
    <dbReference type="NCBI Taxonomy" id="2583377"/>
    <lineage>
        <taxon>Bacteria</taxon>
        <taxon>Bacillati</taxon>
        <taxon>Bacillota</taxon>
        <taxon>Bacilli</taxon>
        <taxon>Bacillales</taxon>
        <taxon>Paenibacillaceae</taxon>
        <taxon>Saccharibacillus</taxon>
    </lineage>
</organism>
<dbReference type="KEGG" id="saca:FFV09_10800"/>
<evidence type="ECO:0000313" key="1">
    <source>
        <dbReference type="EMBL" id="QDH21295.1"/>
    </source>
</evidence>